<dbReference type="Pfam" id="PF07589">
    <property type="entry name" value="PEP-CTERM"/>
    <property type="match status" value="1"/>
</dbReference>
<reference evidence="3 4" key="1">
    <citation type="submission" date="2020-10" db="EMBL/GenBank/DDBJ databases">
        <authorList>
            <person name="Castelo-Branco R."/>
            <person name="Eusebio N."/>
            <person name="Adriana R."/>
            <person name="Vieira A."/>
            <person name="Brugerolle De Fraissinette N."/>
            <person name="Rezende De Castro R."/>
            <person name="Schneider M.P."/>
            <person name="Vasconcelos V."/>
            <person name="Leao P.N."/>
        </authorList>
    </citation>
    <scope>NUCLEOTIDE SEQUENCE [LARGE SCALE GENOMIC DNA]</scope>
    <source>
        <strain evidence="3 4">LEGE 06226</strain>
    </source>
</reference>
<comment type="caution">
    <text evidence="3">The sequence shown here is derived from an EMBL/GenBank/DDBJ whole genome shotgun (WGS) entry which is preliminary data.</text>
</comment>
<accession>A0ABR9UE48</accession>
<dbReference type="RefSeq" id="WP_193870255.1">
    <property type="nucleotide sequence ID" value="NZ_JADEWU010000039.1"/>
</dbReference>
<evidence type="ECO:0000313" key="4">
    <source>
        <dbReference type="Proteomes" id="UP000640725"/>
    </source>
</evidence>
<keyword evidence="4" id="KW-1185">Reference proteome</keyword>
<feature type="chain" id="PRO_5045951484" evidence="1">
    <location>
        <begin position="31"/>
        <end position="221"/>
    </location>
</feature>
<protein>
    <submittedName>
        <fullName evidence="3">PEP-CTERM sorting domain-containing protein</fullName>
    </submittedName>
</protein>
<evidence type="ECO:0000259" key="2">
    <source>
        <dbReference type="Pfam" id="PF07589"/>
    </source>
</evidence>
<evidence type="ECO:0000313" key="3">
    <source>
        <dbReference type="EMBL" id="MBE9144745.1"/>
    </source>
</evidence>
<keyword evidence="1" id="KW-0732">Signal</keyword>
<feature type="domain" description="Ice-binding protein C-terminal" evidence="2">
    <location>
        <begin position="188"/>
        <end position="211"/>
    </location>
</feature>
<feature type="signal peptide" evidence="1">
    <location>
        <begin position="1"/>
        <end position="30"/>
    </location>
</feature>
<dbReference type="NCBIfam" id="TIGR02595">
    <property type="entry name" value="PEP_CTERM"/>
    <property type="match status" value="1"/>
</dbReference>
<dbReference type="EMBL" id="JADEWU010000039">
    <property type="protein sequence ID" value="MBE9144745.1"/>
    <property type="molecule type" value="Genomic_DNA"/>
</dbReference>
<dbReference type="Proteomes" id="UP000640725">
    <property type="component" value="Unassembled WGS sequence"/>
</dbReference>
<organism evidence="3 4">
    <name type="scientific">Planktothrix mougeotii LEGE 06226</name>
    <dbReference type="NCBI Taxonomy" id="1828728"/>
    <lineage>
        <taxon>Bacteria</taxon>
        <taxon>Bacillati</taxon>
        <taxon>Cyanobacteriota</taxon>
        <taxon>Cyanophyceae</taxon>
        <taxon>Oscillatoriophycideae</taxon>
        <taxon>Oscillatoriales</taxon>
        <taxon>Microcoleaceae</taxon>
        <taxon>Planktothrix</taxon>
    </lineage>
</organism>
<evidence type="ECO:0000256" key="1">
    <source>
        <dbReference type="SAM" id="SignalP"/>
    </source>
</evidence>
<proteinExistence type="predicted"/>
<gene>
    <name evidence="3" type="ORF">IQ236_16195</name>
</gene>
<name>A0ABR9UE48_9CYAN</name>
<sequence>MATSTLMKKLSLATASAALMAMGVGTSAQAASLTNTTGLTNPTQTINFNEVSLGEGEKVTDQFSSLGVSFTNLYNTTFYNGIFPNIAGNTLANFSNPYGGSIENPFSIKFNTNQTAAAFSMVSNPGTSIFTALLNGAVVETFNAVTQYSGNFYGFTDILFDEILVNSAQGTNGAALIDNLQTVAATKSVPEPASTLGLLALGAMGAGSLKRKQQQKLTEKA</sequence>
<dbReference type="InterPro" id="IPR013424">
    <property type="entry name" value="Ice-binding_C"/>
</dbReference>